<dbReference type="AlphaFoldDB" id="A0A382A8R6"/>
<feature type="transmembrane region" description="Helical" evidence="1">
    <location>
        <begin position="29"/>
        <end position="48"/>
    </location>
</feature>
<evidence type="ECO:0000256" key="1">
    <source>
        <dbReference type="SAM" id="Phobius"/>
    </source>
</evidence>
<keyword evidence="1" id="KW-0812">Transmembrane</keyword>
<accession>A0A382A8R6</accession>
<feature type="transmembrane region" description="Helical" evidence="1">
    <location>
        <begin position="104"/>
        <end position="122"/>
    </location>
</feature>
<feature type="non-terminal residue" evidence="2">
    <location>
        <position position="150"/>
    </location>
</feature>
<dbReference type="EMBL" id="UINC01024239">
    <property type="protein sequence ID" value="SVA97492.1"/>
    <property type="molecule type" value="Genomic_DNA"/>
</dbReference>
<gene>
    <name evidence="2" type="ORF">METZ01_LOCUS150346</name>
</gene>
<feature type="transmembrane region" description="Helical" evidence="1">
    <location>
        <begin position="6"/>
        <end position="22"/>
    </location>
</feature>
<keyword evidence="1" id="KW-0472">Membrane</keyword>
<protein>
    <submittedName>
        <fullName evidence="2">Uncharacterized protein</fullName>
    </submittedName>
</protein>
<sequence>MDTFQLWLDAALTLMILSFLYRDNAFYKFAEHLFVGVSAAYYMSINFWDHLMPNLLGKLFPDTMASLVPSVASSDPEYHYIIPGILGLILLTRLVDNWAWLSRWTLAFIVGGTAGFMIPRVLESDFLTQIQSTMVPLLVFDNVGDFQLGA</sequence>
<name>A0A382A8R6_9ZZZZ</name>
<evidence type="ECO:0000313" key="2">
    <source>
        <dbReference type="EMBL" id="SVA97492.1"/>
    </source>
</evidence>
<organism evidence="2">
    <name type="scientific">marine metagenome</name>
    <dbReference type="NCBI Taxonomy" id="408172"/>
    <lineage>
        <taxon>unclassified sequences</taxon>
        <taxon>metagenomes</taxon>
        <taxon>ecological metagenomes</taxon>
    </lineage>
</organism>
<feature type="transmembrane region" description="Helical" evidence="1">
    <location>
        <begin position="78"/>
        <end position="95"/>
    </location>
</feature>
<keyword evidence="1" id="KW-1133">Transmembrane helix</keyword>
<proteinExistence type="predicted"/>
<reference evidence="2" key="1">
    <citation type="submission" date="2018-05" db="EMBL/GenBank/DDBJ databases">
        <authorList>
            <person name="Lanie J.A."/>
            <person name="Ng W.-L."/>
            <person name="Kazmierczak K.M."/>
            <person name="Andrzejewski T.M."/>
            <person name="Davidsen T.M."/>
            <person name="Wayne K.J."/>
            <person name="Tettelin H."/>
            <person name="Glass J.I."/>
            <person name="Rusch D."/>
            <person name="Podicherti R."/>
            <person name="Tsui H.-C.T."/>
            <person name="Winkler M.E."/>
        </authorList>
    </citation>
    <scope>NUCLEOTIDE SEQUENCE</scope>
</reference>